<feature type="transmembrane region" description="Helical" evidence="6">
    <location>
        <begin position="148"/>
        <end position="168"/>
    </location>
</feature>
<dbReference type="InterPro" id="IPR020846">
    <property type="entry name" value="MFS_dom"/>
</dbReference>
<keyword evidence="9" id="KW-1185">Reference proteome</keyword>
<dbReference type="EMBL" id="JBEZFP010000060">
    <property type="protein sequence ID" value="MEU8136279.1"/>
    <property type="molecule type" value="Genomic_DNA"/>
</dbReference>
<feature type="transmembrane region" description="Helical" evidence="6">
    <location>
        <begin position="247"/>
        <end position="270"/>
    </location>
</feature>
<evidence type="ECO:0000259" key="7">
    <source>
        <dbReference type="PROSITE" id="PS50850"/>
    </source>
</evidence>
<evidence type="ECO:0000256" key="1">
    <source>
        <dbReference type="ARBA" id="ARBA00004651"/>
    </source>
</evidence>
<feature type="transmembrane region" description="Helical" evidence="6">
    <location>
        <begin position="302"/>
        <end position="325"/>
    </location>
</feature>
<feature type="transmembrane region" description="Helical" evidence="6">
    <location>
        <begin position="213"/>
        <end position="235"/>
    </location>
</feature>
<feature type="transmembrane region" description="Helical" evidence="6">
    <location>
        <begin position="107"/>
        <end position="128"/>
    </location>
</feature>
<keyword evidence="2 6" id="KW-0812">Transmembrane</keyword>
<evidence type="ECO:0000313" key="9">
    <source>
        <dbReference type="Proteomes" id="UP001551482"/>
    </source>
</evidence>
<feature type="transmembrane region" description="Helical" evidence="6">
    <location>
        <begin position="337"/>
        <end position="360"/>
    </location>
</feature>
<dbReference type="Gene3D" id="1.20.1250.20">
    <property type="entry name" value="MFS general substrate transporter like domains"/>
    <property type="match status" value="2"/>
</dbReference>
<evidence type="ECO:0000256" key="5">
    <source>
        <dbReference type="SAM" id="MobiDB-lite"/>
    </source>
</evidence>
<dbReference type="PANTHER" id="PTHR23542">
    <property type="match status" value="1"/>
</dbReference>
<feature type="region of interest" description="Disordered" evidence="5">
    <location>
        <begin position="394"/>
        <end position="416"/>
    </location>
</feature>
<feature type="transmembrane region" description="Helical" evidence="6">
    <location>
        <begin position="45"/>
        <end position="67"/>
    </location>
</feature>
<dbReference type="Pfam" id="PF07690">
    <property type="entry name" value="MFS_1"/>
    <property type="match status" value="1"/>
</dbReference>
<proteinExistence type="predicted"/>
<dbReference type="PANTHER" id="PTHR23542:SF1">
    <property type="entry name" value="MAJOR FACILITATOR SUPERFAMILY (MFS) PROFILE DOMAIN-CONTAINING PROTEIN"/>
    <property type="match status" value="1"/>
</dbReference>
<dbReference type="InterPro" id="IPR036259">
    <property type="entry name" value="MFS_trans_sf"/>
</dbReference>
<keyword evidence="3 6" id="KW-1133">Transmembrane helix</keyword>
<feature type="transmembrane region" description="Helical" evidence="6">
    <location>
        <begin position="277"/>
        <end position="296"/>
    </location>
</feature>
<evidence type="ECO:0000256" key="4">
    <source>
        <dbReference type="ARBA" id="ARBA00023136"/>
    </source>
</evidence>
<gene>
    <name evidence="8" type="ORF">AB0C36_22550</name>
</gene>
<feature type="domain" description="Major facilitator superfamily (MFS) profile" evidence="7">
    <location>
        <begin position="214"/>
        <end position="416"/>
    </location>
</feature>
<accession>A0ABV3DN04</accession>
<dbReference type="SUPFAM" id="SSF103473">
    <property type="entry name" value="MFS general substrate transporter"/>
    <property type="match status" value="1"/>
</dbReference>
<dbReference type="Proteomes" id="UP001551482">
    <property type="component" value="Unassembled WGS sequence"/>
</dbReference>
<keyword evidence="4 6" id="KW-0472">Membrane</keyword>
<comment type="caution">
    <text evidence="8">The sequence shown here is derived from an EMBL/GenBank/DDBJ whole genome shotgun (WGS) entry which is preliminary data.</text>
</comment>
<evidence type="ECO:0000313" key="8">
    <source>
        <dbReference type="EMBL" id="MEU8136279.1"/>
    </source>
</evidence>
<comment type="subcellular location">
    <subcellularLocation>
        <location evidence="1">Cell membrane</location>
        <topology evidence="1">Multi-pass membrane protein</topology>
    </subcellularLocation>
</comment>
<sequence length="416" mass="42617">MLSPYRRIFEAPGSLAFSAAGFVSRMPLSMTGIGIVTMLSQMRDSYGLAGAVTAVMMISGAVCGPQISRLVDRFGQRRVALPATAVTLSGGAALLICARLEAPDWTLFVAAIPVGCMPTFGSMVRARWSHIYRGDPERLHTAYSFESVVDEMCFILGPILAVGLSTAVFPEAGVLVSGTFLAVGAVLFCAQTRTEPPVRAPDGTKHGSAIRSAGVRVLVLTYIATGAIFGSIDVVTVAFAEDEGHKALASVALSVYALGSCVAGIAFGIMKPRGTGAARFLTGVLVMSASMVPLLFVTNLWFVGAALFLAGLSVAPTMVTTMSLVGDFVPARQLTEGMSWTITGLAVGVAAGSSIGGVVVDAHGSAAGYSVPVVAAAAGALIALAGSPWLRRPTPGDAIGPDTASPQVRADMSQSG</sequence>
<evidence type="ECO:0000256" key="3">
    <source>
        <dbReference type="ARBA" id="ARBA00022989"/>
    </source>
</evidence>
<dbReference type="InterPro" id="IPR011701">
    <property type="entry name" value="MFS"/>
</dbReference>
<name>A0ABV3DN04_9ACTN</name>
<organism evidence="8 9">
    <name type="scientific">Streptodolium elevatio</name>
    <dbReference type="NCBI Taxonomy" id="3157996"/>
    <lineage>
        <taxon>Bacteria</taxon>
        <taxon>Bacillati</taxon>
        <taxon>Actinomycetota</taxon>
        <taxon>Actinomycetes</taxon>
        <taxon>Kitasatosporales</taxon>
        <taxon>Streptomycetaceae</taxon>
        <taxon>Streptodolium</taxon>
    </lineage>
</organism>
<dbReference type="PROSITE" id="PS50850">
    <property type="entry name" value="MFS"/>
    <property type="match status" value="1"/>
</dbReference>
<feature type="transmembrane region" description="Helical" evidence="6">
    <location>
        <begin position="366"/>
        <end position="385"/>
    </location>
</feature>
<evidence type="ECO:0000256" key="2">
    <source>
        <dbReference type="ARBA" id="ARBA00022692"/>
    </source>
</evidence>
<evidence type="ECO:0000256" key="6">
    <source>
        <dbReference type="SAM" id="Phobius"/>
    </source>
</evidence>
<feature type="transmembrane region" description="Helical" evidence="6">
    <location>
        <begin position="12"/>
        <end position="39"/>
    </location>
</feature>
<feature type="transmembrane region" description="Helical" evidence="6">
    <location>
        <begin position="174"/>
        <end position="192"/>
    </location>
</feature>
<dbReference type="RefSeq" id="WP_358356674.1">
    <property type="nucleotide sequence ID" value="NZ_JBEZFP010000060.1"/>
</dbReference>
<feature type="transmembrane region" description="Helical" evidence="6">
    <location>
        <begin position="79"/>
        <end position="101"/>
    </location>
</feature>
<reference evidence="8 9" key="1">
    <citation type="submission" date="2024-06" db="EMBL/GenBank/DDBJ databases">
        <title>The Natural Products Discovery Center: Release of the First 8490 Sequenced Strains for Exploring Actinobacteria Biosynthetic Diversity.</title>
        <authorList>
            <person name="Kalkreuter E."/>
            <person name="Kautsar S.A."/>
            <person name="Yang D."/>
            <person name="Bader C.D."/>
            <person name="Teijaro C.N."/>
            <person name="Fluegel L."/>
            <person name="Davis C.M."/>
            <person name="Simpson J.R."/>
            <person name="Lauterbach L."/>
            <person name="Steele A.D."/>
            <person name="Gui C."/>
            <person name="Meng S."/>
            <person name="Li G."/>
            <person name="Viehrig K."/>
            <person name="Ye F."/>
            <person name="Su P."/>
            <person name="Kiefer A.F."/>
            <person name="Nichols A."/>
            <person name="Cepeda A.J."/>
            <person name="Yan W."/>
            <person name="Fan B."/>
            <person name="Jiang Y."/>
            <person name="Adhikari A."/>
            <person name="Zheng C.-J."/>
            <person name="Schuster L."/>
            <person name="Cowan T.M."/>
            <person name="Smanski M.J."/>
            <person name="Chevrette M.G."/>
            <person name="De Carvalho L.P.S."/>
            <person name="Shen B."/>
        </authorList>
    </citation>
    <scope>NUCLEOTIDE SEQUENCE [LARGE SCALE GENOMIC DNA]</scope>
    <source>
        <strain evidence="8 9">NPDC048946</strain>
    </source>
</reference>
<protein>
    <submittedName>
        <fullName evidence="8">MFS transporter</fullName>
    </submittedName>
</protein>